<dbReference type="InterPro" id="IPR017508">
    <property type="entry name" value="HipA_N1"/>
</dbReference>
<feature type="domain" description="HipA N-terminal subdomain 1" evidence="5">
    <location>
        <begin position="18"/>
        <end position="119"/>
    </location>
</feature>
<evidence type="ECO:0000313" key="7">
    <source>
        <dbReference type="Proteomes" id="UP000559860"/>
    </source>
</evidence>
<dbReference type="PANTHER" id="PTHR37419">
    <property type="entry name" value="SERINE/THREONINE-PROTEIN KINASE TOXIN HIPA"/>
    <property type="match status" value="1"/>
</dbReference>
<dbReference type="AlphaFoldDB" id="A0A7W4IPY8"/>
<reference evidence="6 7" key="1">
    <citation type="submission" date="2020-04" db="EMBL/GenBank/DDBJ databases">
        <title>Description of novel Gluconacetobacter.</title>
        <authorList>
            <person name="Sombolestani A."/>
        </authorList>
    </citation>
    <scope>NUCLEOTIDE SEQUENCE [LARGE SCALE GENOMIC DNA]</scope>
    <source>
        <strain evidence="6 7">LMG 27801</strain>
    </source>
</reference>
<evidence type="ECO:0000256" key="2">
    <source>
        <dbReference type="ARBA" id="ARBA00022679"/>
    </source>
</evidence>
<evidence type="ECO:0000259" key="5">
    <source>
        <dbReference type="Pfam" id="PF13657"/>
    </source>
</evidence>
<name>A0A7W4IPY8_9PROT</name>
<comment type="caution">
    <text evidence="6">The sequence shown here is derived from an EMBL/GenBank/DDBJ whole genome shotgun (WGS) entry which is preliminary data.</text>
</comment>
<dbReference type="GO" id="GO:0004674">
    <property type="term" value="F:protein serine/threonine kinase activity"/>
    <property type="evidence" value="ECO:0007669"/>
    <property type="project" value="TreeGrafter"/>
</dbReference>
<dbReference type="Proteomes" id="UP000559860">
    <property type="component" value="Unassembled WGS sequence"/>
</dbReference>
<protein>
    <submittedName>
        <fullName evidence="6">Type II toxin-antitoxin system HipA family toxin</fullName>
    </submittedName>
</protein>
<dbReference type="RefSeq" id="WP_182984550.1">
    <property type="nucleotide sequence ID" value="NZ_JABEQD010000001.1"/>
</dbReference>
<comment type="similarity">
    <text evidence="1">Belongs to the HipA Ser/Thr kinase family.</text>
</comment>
<keyword evidence="7" id="KW-1185">Reference proteome</keyword>
<keyword evidence="2" id="KW-0808">Transferase</keyword>
<proteinExistence type="inferred from homology"/>
<dbReference type="Pfam" id="PF07804">
    <property type="entry name" value="HipA_C"/>
    <property type="match status" value="1"/>
</dbReference>
<dbReference type="PANTHER" id="PTHR37419:SF8">
    <property type="entry name" value="TOXIN YJJJ"/>
    <property type="match status" value="1"/>
</dbReference>
<evidence type="ECO:0000259" key="4">
    <source>
        <dbReference type="Pfam" id="PF07804"/>
    </source>
</evidence>
<accession>A0A7W4IPY8</accession>
<organism evidence="6 7">
    <name type="scientific">Gluconacetobacter aggeris</name>
    <dbReference type="NCBI Taxonomy" id="1286186"/>
    <lineage>
        <taxon>Bacteria</taxon>
        <taxon>Pseudomonadati</taxon>
        <taxon>Pseudomonadota</taxon>
        <taxon>Alphaproteobacteria</taxon>
        <taxon>Acetobacterales</taxon>
        <taxon>Acetobacteraceae</taxon>
        <taxon>Gluconacetobacter</taxon>
    </lineage>
</organism>
<dbReference type="GO" id="GO:0005829">
    <property type="term" value="C:cytosol"/>
    <property type="evidence" value="ECO:0007669"/>
    <property type="project" value="TreeGrafter"/>
</dbReference>
<sequence length="412" mass="44904">MIRRLSVHLDFGCGAEPRRVGTLGRDEARRSAAFEWDAGFAASPLPVSPVARIAYDGLLRPNAGRGARLPALFEDSLPDGWGRLLLDREIAARGISRAEIGDLERLAMIGRHGAGALTYMPETGGQPIGVIDLGWFEEIIPHVEDGASAADLSRLRIISGGSQGARPKFMAQIHEDMRTLRDHRASVSEGWRQVLIKGRGSSDPVGAVQAEIGYGALMRRAGIDVSGMFALEGVRECFFATERFDRPGAGRLHMASVAGLLDSGMAHGMLDYIDLVRLTKLLCGRADAVEQVFRRMVFNVRALNRDDHVRNHAFLMNAEGEWSLAPAYDVSFSEGPGGEHSISVGGEGRMPGKEAMARVAHIAGIRPARRDAIIEEVDASLAGWRAIATDHDVPQRMIRQIEHEIANARRWA</sequence>
<dbReference type="EMBL" id="JABEQD010000001">
    <property type="protein sequence ID" value="MBB2166822.1"/>
    <property type="molecule type" value="Genomic_DNA"/>
</dbReference>
<dbReference type="InterPro" id="IPR012893">
    <property type="entry name" value="HipA-like_C"/>
</dbReference>
<dbReference type="Pfam" id="PF13657">
    <property type="entry name" value="Couple_hipA"/>
    <property type="match status" value="1"/>
</dbReference>
<dbReference type="InterPro" id="IPR052028">
    <property type="entry name" value="HipA_Ser/Thr_kinase"/>
</dbReference>
<keyword evidence="3" id="KW-0418">Kinase</keyword>
<evidence type="ECO:0000256" key="3">
    <source>
        <dbReference type="ARBA" id="ARBA00022777"/>
    </source>
</evidence>
<evidence type="ECO:0000256" key="1">
    <source>
        <dbReference type="ARBA" id="ARBA00010164"/>
    </source>
</evidence>
<dbReference type="Gene3D" id="1.10.1070.20">
    <property type="match status" value="1"/>
</dbReference>
<feature type="domain" description="HipA-like C-terminal" evidence="4">
    <location>
        <begin position="163"/>
        <end position="381"/>
    </location>
</feature>
<gene>
    <name evidence="6" type="ORF">HLH36_00355</name>
</gene>
<evidence type="ECO:0000313" key="6">
    <source>
        <dbReference type="EMBL" id="MBB2166822.1"/>
    </source>
</evidence>